<reference evidence="1 2" key="1">
    <citation type="submission" date="2020-08" db="EMBL/GenBank/DDBJ databases">
        <title>Genomic Encyclopedia of Type Strains, Phase IV (KMG-IV): sequencing the most valuable type-strain genomes for metagenomic binning, comparative biology and taxonomic classification.</title>
        <authorList>
            <person name="Goeker M."/>
        </authorList>
    </citation>
    <scope>NUCLEOTIDE SEQUENCE [LARGE SCALE GENOMIC DNA]</scope>
    <source>
        <strain evidence="1 2">DSM 15895</strain>
    </source>
</reference>
<dbReference type="Gene3D" id="3.30.530.20">
    <property type="match status" value="1"/>
</dbReference>
<keyword evidence="2" id="KW-1185">Reference proteome</keyword>
<dbReference type="InterPro" id="IPR023393">
    <property type="entry name" value="START-like_dom_sf"/>
</dbReference>
<protein>
    <submittedName>
        <fullName evidence="1">Carbon monoxide dehydrogenase subunit G</fullName>
    </submittedName>
</protein>
<dbReference type="Proteomes" id="UP000525923">
    <property type="component" value="Unassembled WGS sequence"/>
</dbReference>
<gene>
    <name evidence="1" type="ORF">HNQ44_001254</name>
</gene>
<dbReference type="EMBL" id="JACHHE010000003">
    <property type="protein sequence ID" value="MBB5179830.1"/>
    <property type="molecule type" value="Genomic_DNA"/>
</dbReference>
<dbReference type="InterPro" id="IPR019587">
    <property type="entry name" value="Polyketide_cyclase/dehydratase"/>
</dbReference>
<accession>A0A7W8FTS6</accession>
<dbReference type="CDD" id="cd07812">
    <property type="entry name" value="SRPBCC"/>
    <property type="match status" value="1"/>
</dbReference>
<comment type="caution">
    <text evidence="1">The sequence shown here is derived from an EMBL/GenBank/DDBJ whole genome shotgun (WGS) entry which is preliminary data.</text>
</comment>
<proteinExistence type="predicted"/>
<organism evidence="1 2">
    <name type="scientific">Planococcus koreensis</name>
    <dbReference type="NCBI Taxonomy" id="112331"/>
    <lineage>
        <taxon>Bacteria</taxon>
        <taxon>Bacillati</taxon>
        <taxon>Bacillota</taxon>
        <taxon>Bacilli</taxon>
        <taxon>Bacillales</taxon>
        <taxon>Caryophanaceae</taxon>
        <taxon>Planococcus</taxon>
    </lineage>
</organism>
<dbReference type="SUPFAM" id="SSF55961">
    <property type="entry name" value="Bet v1-like"/>
    <property type="match status" value="1"/>
</dbReference>
<sequence>MWTLEKSIIIDRPVEEVYEYGSNPALWYQWYAGLSEPKNMSGEGEAGTKADFTYTMMGMHMPITVEVIENKQSGMGYSWKGEVSGSITSHQHWAYMKEGRGTKVSYTEAYEMPNSLLRKVADKLIIRKLLDNAMEQTFKNLKDVCEAKKISA</sequence>
<evidence type="ECO:0000313" key="2">
    <source>
        <dbReference type="Proteomes" id="UP000525923"/>
    </source>
</evidence>
<dbReference type="AlphaFoldDB" id="A0A7W8FTS6"/>
<name>A0A7W8FTS6_9BACL</name>
<dbReference type="Pfam" id="PF10604">
    <property type="entry name" value="Polyketide_cyc2"/>
    <property type="match status" value="1"/>
</dbReference>
<dbReference type="RefSeq" id="WP_135503066.1">
    <property type="nucleotide sequence ID" value="NZ_JACHHE010000003.1"/>
</dbReference>
<evidence type="ECO:0000313" key="1">
    <source>
        <dbReference type="EMBL" id="MBB5179830.1"/>
    </source>
</evidence>
<dbReference type="OrthoDB" id="1903764at2"/>